<name>A0A2X2JYG1_SPHMU</name>
<dbReference type="InterPro" id="IPR050155">
    <property type="entry name" value="HAD-like_hydrolase_sf"/>
</dbReference>
<dbReference type="GO" id="GO:0050194">
    <property type="term" value="F:phosphonoacetaldehyde hydrolase activity"/>
    <property type="evidence" value="ECO:0007669"/>
    <property type="project" value="UniProtKB-EC"/>
</dbReference>
<dbReference type="RefSeq" id="WP_112376046.1">
    <property type="nucleotide sequence ID" value="NZ_CP069793.1"/>
</dbReference>
<dbReference type="SUPFAM" id="SSF56784">
    <property type="entry name" value="HAD-like"/>
    <property type="match status" value="1"/>
</dbReference>
<reference evidence="1 2" key="1">
    <citation type="submission" date="2018-06" db="EMBL/GenBank/DDBJ databases">
        <authorList>
            <consortium name="Pathogen Informatics"/>
            <person name="Doyle S."/>
        </authorList>
    </citation>
    <scope>NUCLEOTIDE SEQUENCE [LARGE SCALE GENOMIC DNA]</scope>
    <source>
        <strain evidence="1 2">NCTC11343</strain>
    </source>
</reference>
<dbReference type="Proteomes" id="UP000251241">
    <property type="component" value="Unassembled WGS sequence"/>
</dbReference>
<dbReference type="EMBL" id="UAUU01000011">
    <property type="protein sequence ID" value="SPZ92825.1"/>
    <property type="molecule type" value="Genomic_DNA"/>
</dbReference>
<dbReference type="InterPro" id="IPR036412">
    <property type="entry name" value="HAD-like_sf"/>
</dbReference>
<dbReference type="Pfam" id="PF00702">
    <property type="entry name" value="Hydrolase"/>
    <property type="match status" value="1"/>
</dbReference>
<keyword evidence="1" id="KW-0378">Hydrolase</keyword>
<dbReference type="SFLD" id="SFLDG01129">
    <property type="entry name" value="C1.5:_HAD__Beta-PGM__Phosphata"/>
    <property type="match status" value="1"/>
</dbReference>
<accession>A0A2X2JYG1</accession>
<evidence type="ECO:0000313" key="1">
    <source>
        <dbReference type="EMBL" id="SPZ92825.1"/>
    </source>
</evidence>
<dbReference type="AlphaFoldDB" id="A0A2X2JYG1"/>
<dbReference type="InterPro" id="IPR023214">
    <property type="entry name" value="HAD_sf"/>
</dbReference>
<protein>
    <submittedName>
        <fullName evidence="1">Phosphonoacetaldehyde hydrolase</fullName>
        <ecNumber evidence="1">3.11.1.1</ecNumber>
    </submittedName>
</protein>
<evidence type="ECO:0000313" key="2">
    <source>
        <dbReference type="Proteomes" id="UP000251241"/>
    </source>
</evidence>
<sequence length="236" mass="26144">MKEAIKMIVFDMAGTTVNENNIVYKTLRNAINTVGGYELTLTEVLAHGAGKEKLQAIKTVLKNSLNLVDDELAQRMFTLFLGELEHAYEVEEIYPNTNAEELFAILKDRDILRVLNTGYDRKTAESLLEKLNWKVGKDVDALITASDVPRNRPYPDMIELAMQKFEIADPGVVVKIGDSIIDIQEGQQAGCGLSIGITTGAHNVVQLKSANPDYVIDDLLEIVPILEKKNISNTVV</sequence>
<proteinExistence type="predicted"/>
<dbReference type="EC" id="3.11.1.1" evidence="1"/>
<dbReference type="Gene3D" id="3.40.50.1000">
    <property type="entry name" value="HAD superfamily/HAD-like"/>
    <property type="match status" value="1"/>
</dbReference>
<dbReference type="GO" id="GO:0008967">
    <property type="term" value="F:phosphoglycolate phosphatase activity"/>
    <property type="evidence" value="ECO:0007669"/>
    <property type="project" value="TreeGrafter"/>
</dbReference>
<dbReference type="Gene3D" id="1.10.150.240">
    <property type="entry name" value="Putative phosphatase, domain 2"/>
    <property type="match status" value="1"/>
</dbReference>
<dbReference type="GO" id="GO:0005829">
    <property type="term" value="C:cytosol"/>
    <property type="evidence" value="ECO:0007669"/>
    <property type="project" value="TreeGrafter"/>
</dbReference>
<dbReference type="GeneID" id="97179681"/>
<organism evidence="1 2">
    <name type="scientific">Sphingobacterium multivorum</name>
    <dbReference type="NCBI Taxonomy" id="28454"/>
    <lineage>
        <taxon>Bacteria</taxon>
        <taxon>Pseudomonadati</taxon>
        <taxon>Bacteroidota</taxon>
        <taxon>Sphingobacteriia</taxon>
        <taxon>Sphingobacteriales</taxon>
        <taxon>Sphingobacteriaceae</taxon>
        <taxon>Sphingobacterium</taxon>
    </lineage>
</organism>
<dbReference type="PANTHER" id="PTHR43434:SF19">
    <property type="entry name" value="PHOSPHONOACETALDEHYDE HYDROLASE"/>
    <property type="match status" value="1"/>
</dbReference>
<dbReference type="GO" id="GO:0006281">
    <property type="term" value="P:DNA repair"/>
    <property type="evidence" value="ECO:0007669"/>
    <property type="project" value="TreeGrafter"/>
</dbReference>
<dbReference type="InterPro" id="IPR023198">
    <property type="entry name" value="PGP-like_dom2"/>
</dbReference>
<dbReference type="SFLD" id="SFLDS00003">
    <property type="entry name" value="Haloacid_Dehalogenase"/>
    <property type="match status" value="1"/>
</dbReference>
<dbReference type="PANTHER" id="PTHR43434">
    <property type="entry name" value="PHOSPHOGLYCOLATE PHOSPHATASE"/>
    <property type="match status" value="1"/>
</dbReference>
<gene>
    <name evidence="1" type="primary">phnX</name>
    <name evidence="1" type="ORF">NCTC11343_04787</name>
</gene>